<gene>
    <name evidence="3" type="ORF">THAPSDRAFT_6015</name>
</gene>
<dbReference type="KEGG" id="tps:THAPSDRAFT_6015"/>
<dbReference type="InterPro" id="IPR008979">
    <property type="entry name" value="Galactose-bd-like_sf"/>
</dbReference>
<dbReference type="GO" id="GO:0010257">
    <property type="term" value="P:NADH dehydrogenase complex assembly"/>
    <property type="evidence" value="ECO:0000318"/>
    <property type="project" value="GO_Central"/>
</dbReference>
<reference evidence="3 4" key="1">
    <citation type="journal article" date="2004" name="Science">
        <title>The genome of the diatom Thalassiosira pseudonana: ecology, evolution, and metabolism.</title>
        <authorList>
            <person name="Armbrust E.V."/>
            <person name="Berges J.A."/>
            <person name="Bowler C."/>
            <person name="Green B.R."/>
            <person name="Martinez D."/>
            <person name="Putnam N.H."/>
            <person name="Zhou S."/>
            <person name="Allen A.E."/>
            <person name="Apt K.E."/>
            <person name="Bechner M."/>
            <person name="Brzezinski M.A."/>
            <person name="Chaal B.K."/>
            <person name="Chiovitti A."/>
            <person name="Davis A.K."/>
            <person name="Demarest M.S."/>
            <person name="Detter J.C."/>
            <person name="Glavina T."/>
            <person name="Goodstein D."/>
            <person name="Hadi M.Z."/>
            <person name="Hellsten U."/>
            <person name="Hildebrand M."/>
            <person name="Jenkins B.D."/>
            <person name="Jurka J."/>
            <person name="Kapitonov V.V."/>
            <person name="Kroger N."/>
            <person name="Lau W.W."/>
            <person name="Lane T.W."/>
            <person name="Larimer F.W."/>
            <person name="Lippmeier J.C."/>
            <person name="Lucas S."/>
            <person name="Medina M."/>
            <person name="Montsant A."/>
            <person name="Obornik M."/>
            <person name="Parker M.S."/>
            <person name="Palenik B."/>
            <person name="Pazour G.J."/>
            <person name="Richardson P.M."/>
            <person name="Rynearson T.A."/>
            <person name="Saito M.A."/>
            <person name="Schwartz D.C."/>
            <person name="Thamatrakoln K."/>
            <person name="Valentin K."/>
            <person name="Vardi A."/>
            <person name="Wilkerson F.P."/>
            <person name="Rokhsar D.S."/>
        </authorList>
    </citation>
    <scope>NUCLEOTIDE SEQUENCE [LARGE SCALE GENOMIC DNA]</scope>
    <source>
        <strain evidence="3 4">CCMP1335</strain>
    </source>
</reference>
<dbReference type="Proteomes" id="UP000001449">
    <property type="component" value="Chromosome 6"/>
</dbReference>
<reference evidence="3 4" key="2">
    <citation type="journal article" date="2008" name="Nature">
        <title>The Phaeodactylum genome reveals the evolutionary history of diatom genomes.</title>
        <authorList>
            <person name="Bowler C."/>
            <person name="Allen A.E."/>
            <person name="Badger J.H."/>
            <person name="Grimwood J."/>
            <person name="Jabbari K."/>
            <person name="Kuo A."/>
            <person name="Maheswari U."/>
            <person name="Martens C."/>
            <person name="Maumus F."/>
            <person name="Otillar R.P."/>
            <person name="Rayko E."/>
            <person name="Salamov A."/>
            <person name="Vandepoele K."/>
            <person name="Beszteri B."/>
            <person name="Gruber A."/>
            <person name="Heijde M."/>
            <person name="Katinka M."/>
            <person name="Mock T."/>
            <person name="Valentin K."/>
            <person name="Verret F."/>
            <person name="Berges J.A."/>
            <person name="Brownlee C."/>
            <person name="Cadoret J.P."/>
            <person name="Chiovitti A."/>
            <person name="Choi C.J."/>
            <person name="Coesel S."/>
            <person name="De Martino A."/>
            <person name="Detter J.C."/>
            <person name="Durkin C."/>
            <person name="Falciatore A."/>
            <person name="Fournet J."/>
            <person name="Haruta M."/>
            <person name="Huysman M.J."/>
            <person name="Jenkins B.D."/>
            <person name="Jiroutova K."/>
            <person name="Jorgensen R.E."/>
            <person name="Joubert Y."/>
            <person name="Kaplan A."/>
            <person name="Kroger N."/>
            <person name="Kroth P.G."/>
            <person name="La Roche J."/>
            <person name="Lindquist E."/>
            <person name="Lommer M."/>
            <person name="Martin-Jezequel V."/>
            <person name="Lopez P.J."/>
            <person name="Lucas S."/>
            <person name="Mangogna M."/>
            <person name="McGinnis K."/>
            <person name="Medlin L.K."/>
            <person name="Montsant A."/>
            <person name="Oudot-Le Secq M.P."/>
            <person name="Napoli C."/>
            <person name="Obornik M."/>
            <person name="Parker M.S."/>
            <person name="Petit J.L."/>
            <person name="Porcel B.M."/>
            <person name="Poulsen N."/>
            <person name="Robison M."/>
            <person name="Rychlewski L."/>
            <person name="Rynearson T.A."/>
            <person name="Schmutz J."/>
            <person name="Shapiro H."/>
            <person name="Siaut M."/>
            <person name="Stanley M."/>
            <person name="Sussman M.R."/>
            <person name="Taylor A.R."/>
            <person name="Vardi A."/>
            <person name="von Dassow P."/>
            <person name="Vyverman W."/>
            <person name="Willis A."/>
            <person name="Wyrwicz L.S."/>
            <person name="Rokhsar D.S."/>
            <person name="Weissenbach J."/>
            <person name="Armbrust E.V."/>
            <person name="Green B.R."/>
            <person name="Van de Peer Y."/>
            <person name="Grigoriev I.V."/>
        </authorList>
    </citation>
    <scope>NUCLEOTIDE SEQUENCE [LARGE SCALE GENOMIC DNA]</scope>
    <source>
        <strain evidence="3 4">CCMP1335</strain>
    </source>
</reference>
<dbReference type="PANTHER" id="PTHR13194:SF19">
    <property type="entry name" value="NAD(P)-BINDING ROSSMANN-FOLD SUPERFAMILY PROTEIN"/>
    <property type="match status" value="1"/>
</dbReference>
<dbReference type="eggNOG" id="ENOG502T5T9">
    <property type="taxonomic scope" value="Eukaryota"/>
</dbReference>
<dbReference type="PANTHER" id="PTHR13194">
    <property type="entry name" value="COMPLEX I INTERMEDIATE-ASSOCIATED PROTEIN 30"/>
    <property type="match status" value="1"/>
</dbReference>
<dbReference type="InterPro" id="IPR013857">
    <property type="entry name" value="NADH-UbQ_OxRdtase-assoc_prot30"/>
</dbReference>
<dbReference type="RefSeq" id="XP_002290981.1">
    <property type="nucleotide sequence ID" value="XM_002290945.1"/>
</dbReference>
<accession>B8C5B4</accession>
<evidence type="ECO:0000313" key="3">
    <source>
        <dbReference type="EMBL" id="EED91088.1"/>
    </source>
</evidence>
<name>B8C5B4_THAPS</name>
<dbReference type="InParanoid" id="B8C5B4"/>
<organism evidence="3 4">
    <name type="scientific">Thalassiosira pseudonana</name>
    <name type="common">Marine diatom</name>
    <name type="synonym">Cyclotella nana</name>
    <dbReference type="NCBI Taxonomy" id="35128"/>
    <lineage>
        <taxon>Eukaryota</taxon>
        <taxon>Sar</taxon>
        <taxon>Stramenopiles</taxon>
        <taxon>Ochrophyta</taxon>
        <taxon>Bacillariophyta</taxon>
        <taxon>Coscinodiscophyceae</taxon>
        <taxon>Thalassiosirophycidae</taxon>
        <taxon>Thalassiosirales</taxon>
        <taxon>Thalassiosiraceae</taxon>
        <taxon>Thalassiosira</taxon>
    </lineage>
</organism>
<dbReference type="AlphaFoldDB" id="B8C5B4"/>
<evidence type="ECO:0000313" key="4">
    <source>
        <dbReference type="Proteomes" id="UP000001449"/>
    </source>
</evidence>
<keyword evidence="4" id="KW-1185">Reference proteome</keyword>
<protein>
    <recommendedName>
        <fullName evidence="2">NADH:ubiquinone oxidoreductase intermediate-associated protein 30 domain-containing protein</fullName>
    </recommendedName>
</protein>
<evidence type="ECO:0000256" key="1">
    <source>
        <dbReference type="ARBA" id="ARBA00007884"/>
    </source>
</evidence>
<dbReference type="HOGENOM" id="CLU_884245_0_0_1"/>
<dbReference type="OMA" id="DEGAWIM"/>
<dbReference type="GO" id="GO:0051082">
    <property type="term" value="F:unfolded protein binding"/>
    <property type="evidence" value="ECO:0000318"/>
    <property type="project" value="GO_Central"/>
</dbReference>
<dbReference type="InterPro" id="IPR039131">
    <property type="entry name" value="NDUFAF1"/>
</dbReference>
<dbReference type="SUPFAM" id="SSF49785">
    <property type="entry name" value="Galactose-binding domain-like"/>
    <property type="match status" value="1"/>
</dbReference>
<dbReference type="GeneID" id="7448562"/>
<dbReference type="Pfam" id="PF08547">
    <property type="entry name" value="CIA30"/>
    <property type="match status" value="1"/>
</dbReference>
<sequence length="315" mass="34538">MIVRPSMLLAAAIATTKHSIPTRAFSPWPNPSTIILNMSSSSSTADSSHTQLTQAKHLISKAISIGAPAYNAGNIAECARVYQETAKEIAPLVPSTLQSKLLREVEDGDIHNNPDAKAWALRRVFDSIIEYQPPLVPQATADTNTSYEPFSKTQLPEQPLGVMDNVMGGVSTGSWISQSNTFFGETSLANNGGFASLRWRFPIVQNWSYAKGIYIKGLRHSNPSEHTFRIILKDATCDRVRLSNFKAVFANPEQVEDTPLLIPFSVFDQMEQMGTPMVGSPSFNPSAVTEIGIMAIKPSVVGDFQLEFTEWGLYV</sequence>
<evidence type="ECO:0000259" key="2">
    <source>
        <dbReference type="Pfam" id="PF08547"/>
    </source>
</evidence>
<dbReference type="PaxDb" id="35128-Thaps6015"/>
<proteinExistence type="inferred from homology"/>
<feature type="domain" description="NADH:ubiquinone oxidoreductase intermediate-associated protein 30" evidence="2">
    <location>
        <begin position="162"/>
        <end position="307"/>
    </location>
</feature>
<comment type="similarity">
    <text evidence="1">Belongs to the CIA30 family.</text>
</comment>
<dbReference type="EMBL" id="CM000643">
    <property type="protein sequence ID" value="EED91088.1"/>
    <property type="molecule type" value="Genomic_DNA"/>
</dbReference>